<accession>U9U4M5</accession>
<name>U9U4M5_RHIID</name>
<reference evidence="1" key="1">
    <citation type="submission" date="2013-07" db="EMBL/GenBank/DDBJ databases">
        <title>The genome of an arbuscular mycorrhizal fungus provides insights into the evolution of the oldest plant symbiosis.</title>
        <authorList>
            <consortium name="DOE Joint Genome Institute"/>
            <person name="Tisserant E."/>
            <person name="Malbreil M."/>
            <person name="Kuo A."/>
            <person name="Kohler A."/>
            <person name="Symeonidi A."/>
            <person name="Balestrini R."/>
            <person name="Charron P."/>
            <person name="Duensing N."/>
            <person name="Frei-dit-Frey N."/>
            <person name="Gianinazzi-Pearson V."/>
            <person name="Gilbert B."/>
            <person name="Handa Y."/>
            <person name="Hijri M."/>
            <person name="Kaul R."/>
            <person name="Kawaguchi M."/>
            <person name="Krajinski F."/>
            <person name="Lammers P."/>
            <person name="Lapierre D."/>
            <person name="Masclaux F.G."/>
            <person name="Murat C."/>
            <person name="Morin E."/>
            <person name="Ndikumana S."/>
            <person name="Pagni M."/>
            <person name="Petitpierre D."/>
            <person name="Requena N."/>
            <person name="Rosikiewicz P."/>
            <person name="Riley R."/>
            <person name="Saito K."/>
            <person name="San Clemente H."/>
            <person name="Shapiro H."/>
            <person name="van Tuinen D."/>
            <person name="Becard G."/>
            <person name="Bonfante P."/>
            <person name="Paszkowski U."/>
            <person name="Shachar-Hill Y."/>
            <person name="Young J.P."/>
            <person name="Sanders I.R."/>
            <person name="Henrissat B."/>
            <person name="Rensing S.A."/>
            <person name="Grigoriev I.V."/>
            <person name="Corradi N."/>
            <person name="Roux C."/>
            <person name="Martin F."/>
        </authorList>
    </citation>
    <scope>NUCLEOTIDE SEQUENCE</scope>
    <source>
        <strain evidence="1">DAOM 197198</strain>
    </source>
</reference>
<evidence type="ECO:0000313" key="1">
    <source>
        <dbReference type="EMBL" id="ESA15359.1"/>
    </source>
</evidence>
<dbReference type="AlphaFoldDB" id="U9U4M5"/>
<sequence length="116" mass="13136">MTNNLTEKLLVEIAKPKKKSAEISEFREKLLRFAKVKTENARLKQIIEKDARHDAINVKFKFRVKELEARLVLLEQSLAVDGMVLSFGQIQAISVIMVLTVDVSDSVINQLNNEVG</sequence>
<dbReference type="HOGENOM" id="CLU_169164_0_0_1"/>
<organism evidence="1">
    <name type="scientific">Rhizophagus irregularis (strain DAOM 181602 / DAOM 197198 / MUCL 43194)</name>
    <name type="common">Arbuscular mycorrhizal fungus</name>
    <name type="synonym">Glomus intraradices</name>
    <dbReference type="NCBI Taxonomy" id="747089"/>
    <lineage>
        <taxon>Eukaryota</taxon>
        <taxon>Fungi</taxon>
        <taxon>Fungi incertae sedis</taxon>
        <taxon>Mucoromycota</taxon>
        <taxon>Glomeromycotina</taxon>
        <taxon>Glomeromycetes</taxon>
        <taxon>Glomerales</taxon>
        <taxon>Glomeraceae</taxon>
        <taxon>Rhizophagus</taxon>
    </lineage>
</organism>
<gene>
    <name evidence="1" type="ORF">GLOINDRAFT_23971</name>
</gene>
<proteinExistence type="predicted"/>
<dbReference type="VEuPathDB" id="FungiDB:RhiirFUN_005801"/>
<protein>
    <submittedName>
        <fullName evidence="1">Uncharacterized protein</fullName>
    </submittedName>
</protein>
<dbReference type="EMBL" id="KI282070">
    <property type="protein sequence ID" value="ESA15359.1"/>
    <property type="molecule type" value="Genomic_DNA"/>
</dbReference>